<evidence type="ECO:0000256" key="2">
    <source>
        <dbReference type="ARBA" id="ARBA00004300"/>
    </source>
</evidence>
<feature type="binding site" evidence="23">
    <location>
        <begin position="578"/>
        <end position="581"/>
    </location>
    <ligand>
        <name>GTP</name>
        <dbReference type="ChEBI" id="CHEBI:37565"/>
    </ligand>
</feature>
<evidence type="ECO:0000256" key="20">
    <source>
        <dbReference type="ARBA" id="ARBA00037181"/>
    </source>
</evidence>
<dbReference type="EMBL" id="JAUCMX010000001">
    <property type="protein sequence ID" value="KAK3557116.1"/>
    <property type="molecule type" value="Genomic_DNA"/>
</dbReference>
<evidence type="ECO:0000256" key="15">
    <source>
        <dbReference type="ARBA" id="ARBA00023139"/>
    </source>
</evidence>
<feature type="binding site" evidence="23">
    <location>
        <begin position="459"/>
        <end position="460"/>
    </location>
    <ligand>
        <name>GTP</name>
        <dbReference type="ChEBI" id="CHEBI:37565"/>
    </ligand>
</feature>
<dbReference type="InterPro" id="IPR043128">
    <property type="entry name" value="Rev_trsase/Diguanyl_cyclase"/>
</dbReference>
<dbReference type="InterPro" id="IPR001408">
    <property type="entry name" value="Gprotein_alpha_I"/>
</dbReference>
<dbReference type="GO" id="GO:0005834">
    <property type="term" value="C:heterotrimeric G-protein complex"/>
    <property type="evidence" value="ECO:0007669"/>
    <property type="project" value="TreeGrafter"/>
</dbReference>
<comment type="function">
    <text evidence="20">Guanine nucleotide-binding proteins (G proteins) are involved as modulators or transducers in various transmembrane signaling systems. The G(i) proteins are involved in hormonal regulation of adenylate cyclase: they inhibit the cyclase in response to beta-adrenergic stimuli. May play a role in cell division.</text>
</comment>
<dbReference type="AlphaFoldDB" id="A0AAE0RJ73"/>
<dbReference type="GO" id="GO:0007214">
    <property type="term" value="P:gamma-aminobutyric acid signaling pathway"/>
    <property type="evidence" value="ECO:0007669"/>
    <property type="project" value="TreeGrafter"/>
</dbReference>
<dbReference type="InterPro" id="IPR027417">
    <property type="entry name" value="P-loop_NTPase"/>
</dbReference>
<gene>
    <name evidence="26" type="ORF">QTP70_024647</name>
</gene>
<dbReference type="Proteomes" id="UP001274896">
    <property type="component" value="Unassembled WGS sequence"/>
</dbReference>
<evidence type="ECO:0000256" key="3">
    <source>
        <dbReference type="ARBA" id="ARBA00006628"/>
    </source>
</evidence>
<evidence type="ECO:0000256" key="4">
    <source>
        <dbReference type="ARBA" id="ARBA00010879"/>
    </source>
</evidence>
<keyword evidence="15" id="KW-0564">Palmitate</keyword>
<keyword evidence="8" id="KW-0132">Cell division</keyword>
<feature type="binding site" evidence="24">
    <location>
        <position position="490"/>
    </location>
    <ligand>
        <name>Mg(2+)</name>
        <dbReference type="ChEBI" id="CHEBI:18420"/>
    </ligand>
</feature>
<comment type="subcellular location">
    <subcellularLocation>
        <location evidence="1">Cell membrane</location>
    </subcellularLocation>
    <subcellularLocation>
        <location evidence="2">Cytoplasm</location>
        <location evidence="2">Cytoskeleton</location>
        <location evidence="2">Microtubule organizing center</location>
        <location evidence="2">Centrosome</location>
    </subcellularLocation>
</comment>
<dbReference type="Gene3D" id="3.40.50.300">
    <property type="entry name" value="P-loop containing nucleotide triphosphate hydrolases"/>
    <property type="match status" value="1"/>
</dbReference>
<dbReference type="SUPFAM" id="SSF47895">
    <property type="entry name" value="Transducin (alpha subunit), insertion domain"/>
    <property type="match status" value="1"/>
</dbReference>
<evidence type="ECO:0000256" key="6">
    <source>
        <dbReference type="ARBA" id="ARBA00022475"/>
    </source>
</evidence>
<evidence type="ECO:0000256" key="18">
    <source>
        <dbReference type="ARBA" id="ARBA00023288"/>
    </source>
</evidence>
<accession>A0AAE0RJ73</accession>
<keyword evidence="16" id="KW-0206">Cytoskeleton</keyword>
<evidence type="ECO:0000256" key="16">
    <source>
        <dbReference type="ARBA" id="ARBA00023212"/>
    </source>
</evidence>
<reference evidence="26" key="1">
    <citation type="submission" date="2023-06" db="EMBL/GenBank/DDBJ databases">
        <title>Male Hemibagrus guttatus genome.</title>
        <authorList>
            <person name="Bian C."/>
        </authorList>
    </citation>
    <scope>NUCLEOTIDE SEQUENCE</scope>
    <source>
        <strain evidence="26">Male_cb2023</strain>
        <tissue evidence="26">Muscle</tissue>
    </source>
</reference>
<dbReference type="InterPro" id="IPR001019">
    <property type="entry name" value="Gprotein_alpha_su"/>
</dbReference>
<evidence type="ECO:0000256" key="9">
    <source>
        <dbReference type="ARBA" id="ARBA00022707"/>
    </source>
</evidence>
<evidence type="ECO:0000256" key="12">
    <source>
        <dbReference type="ARBA" id="ARBA00022842"/>
    </source>
</evidence>
<keyword evidence="19" id="KW-0131">Cell cycle</keyword>
<feature type="binding site" evidence="24">
    <location>
        <position position="355"/>
    </location>
    <ligand>
        <name>Mg(2+)</name>
        <dbReference type="ChEBI" id="CHEBI:18420"/>
    </ligand>
</feature>
<organism evidence="26 27">
    <name type="scientific">Hemibagrus guttatus</name>
    <dbReference type="NCBI Taxonomy" id="175788"/>
    <lineage>
        <taxon>Eukaryota</taxon>
        <taxon>Metazoa</taxon>
        <taxon>Chordata</taxon>
        <taxon>Craniata</taxon>
        <taxon>Vertebrata</taxon>
        <taxon>Euteleostomi</taxon>
        <taxon>Actinopterygii</taxon>
        <taxon>Neopterygii</taxon>
        <taxon>Teleostei</taxon>
        <taxon>Ostariophysi</taxon>
        <taxon>Siluriformes</taxon>
        <taxon>Bagridae</taxon>
        <taxon>Hemibagrus</taxon>
    </lineage>
</organism>
<keyword evidence="18" id="KW-0449">Lipoprotein</keyword>
<evidence type="ECO:0000256" key="5">
    <source>
        <dbReference type="ARBA" id="ARBA00012180"/>
    </source>
</evidence>
<keyword evidence="13 23" id="KW-0342">GTP-binding</keyword>
<dbReference type="PANTHER" id="PTHR10218">
    <property type="entry name" value="GTP-BINDING PROTEIN ALPHA SUBUNIT"/>
    <property type="match status" value="1"/>
</dbReference>
<dbReference type="Gene3D" id="1.10.400.10">
    <property type="entry name" value="GI Alpha 1, domain 2-like"/>
    <property type="match status" value="1"/>
</dbReference>
<comment type="caution">
    <text evidence="26">The sequence shown here is derived from an EMBL/GenBank/DDBJ whole genome shotgun (WGS) entry which is preliminary data.</text>
</comment>
<evidence type="ECO:0000313" key="26">
    <source>
        <dbReference type="EMBL" id="KAK3557116.1"/>
    </source>
</evidence>
<keyword evidence="7" id="KW-0963">Cytoplasm</keyword>
<keyword evidence="6" id="KW-1003">Cell membrane</keyword>
<dbReference type="GO" id="GO:0005737">
    <property type="term" value="C:cytoplasm"/>
    <property type="evidence" value="ECO:0007669"/>
    <property type="project" value="TreeGrafter"/>
</dbReference>
<feature type="binding site" evidence="23">
    <location>
        <begin position="351"/>
        <end position="356"/>
    </location>
    <ligand>
        <name>GTP</name>
        <dbReference type="ChEBI" id="CHEBI:37565"/>
    </ligand>
</feature>
<dbReference type="GO" id="GO:0001664">
    <property type="term" value="F:G protein-coupled receptor binding"/>
    <property type="evidence" value="ECO:0007669"/>
    <property type="project" value="TreeGrafter"/>
</dbReference>
<dbReference type="PRINTS" id="PR00441">
    <property type="entry name" value="GPROTEINAI"/>
</dbReference>
<feature type="binding site" evidence="23">
    <location>
        <begin position="484"/>
        <end position="490"/>
    </location>
    <ligand>
        <name>GTP</name>
        <dbReference type="ChEBI" id="CHEBI:37565"/>
    </ligand>
</feature>
<evidence type="ECO:0000256" key="1">
    <source>
        <dbReference type="ARBA" id="ARBA00004236"/>
    </source>
</evidence>
<evidence type="ECO:0000256" key="23">
    <source>
        <dbReference type="PIRSR" id="PIRSR601019-1"/>
    </source>
</evidence>
<dbReference type="PRINTS" id="PR00318">
    <property type="entry name" value="GPROTEINA"/>
</dbReference>
<evidence type="ECO:0000256" key="21">
    <source>
        <dbReference type="ARBA" id="ARBA00039891"/>
    </source>
</evidence>
<dbReference type="PROSITE" id="PS51882">
    <property type="entry name" value="G_ALPHA"/>
    <property type="match status" value="1"/>
</dbReference>
<proteinExistence type="inferred from homology"/>
<dbReference type="InterPro" id="IPR043502">
    <property type="entry name" value="DNA/RNA_pol_sf"/>
</dbReference>
<evidence type="ECO:0000256" key="19">
    <source>
        <dbReference type="ARBA" id="ARBA00023306"/>
    </source>
</evidence>
<feature type="binding site" evidence="23">
    <location>
        <position position="635"/>
    </location>
    <ligand>
        <name>GTP</name>
        <dbReference type="ChEBI" id="CHEBI:37565"/>
    </ligand>
</feature>
<dbReference type="Pfam" id="PF00503">
    <property type="entry name" value="G-alpha"/>
    <property type="match status" value="1"/>
</dbReference>
<dbReference type="GO" id="GO:0046872">
    <property type="term" value="F:metal ion binding"/>
    <property type="evidence" value="ECO:0007669"/>
    <property type="project" value="UniProtKB-KW"/>
</dbReference>
<feature type="binding site" evidence="23">
    <location>
        <begin position="509"/>
        <end position="513"/>
    </location>
    <ligand>
        <name>GTP</name>
        <dbReference type="ChEBI" id="CHEBI:37565"/>
    </ligand>
</feature>
<feature type="domain" description="Reverse transcriptase" evidence="25">
    <location>
        <begin position="1"/>
        <end position="227"/>
    </location>
</feature>
<dbReference type="PROSITE" id="PS50878">
    <property type="entry name" value="RT_POL"/>
    <property type="match status" value="1"/>
</dbReference>
<dbReference type="EC" id="3.1.26.4" evidence="5"/>
<dbReference type="GO" id="GO:0004523">
    <property type="term" value="F:RNA-DNA hybrid ribonuclease activity"/>
    <property type="evidence" value="ECO:0007669"/>
    <property type="project" value="UniProtKB-EC"/>
</dbReference>
<dbReference type="SUPFAM" id="SSF52540">
    <property type="entry name" value="P-loop containing nucleoside triphosphate hydrolases"/>
    <property type="match status" value="1"/>
</dbReference>
<sequence length="663" mass="76877">MGIKLMSHTMKLWERVVEARLRKVVEICEQQYGFMPRKSTKDAIFALRILMAKYRDGQGELHCVFVDLEKAYDRVPREELWYCMRKSGVAEKYVRVVQDMYERSRTVVRCAVGQTEEFKVEVGLHQGSALSPFLFAIVMDQLSEEVRQESPWTMMFADDLVICSESREQVEENLERWRFVLERRGMKVSRSKTEYMCVIEREGSGTVRLHGEEVKKVQEFKYLGSTVQSNGECGKEVKKRVQAGWNGWRKVWGVLCDKKISARIKGKVYRTVVRPAMLYGLETVSLRKRQESELEVAELKMLRFSLGVTRLDRIRNEYIRGTAHVGRLGDKVREARLRWFGHVQRRESAGESGKSTIVKQMKIIHEDGYSEDECKQYRAVVYSNTIQSIMAIIKAMGNLKIDYGDPARTDDARQLFALSAAAEEQGILPDDLANVIRRLWADSGVQGCFSRSREYQLNDSAAYYLNDLERIARADYIPTQQDVLRTRVKTTGIVETHFTFKDLHFKMFDVGGQRSERKKWIHCFEGVTAIIFCVALSAYDLMLAEDEEMNRMHESMKLFDSICNNKWFTETSIILFLNKKDLFEEKITRSPLTICFPEYTGASKYDEAASYIQTKFEDLNKKKDTKEIYTHFTCATDTKNVQFVFDAVTDVIIKNNLKDCGLF</sequence>
<keyword evidence="11 23" id="KW-0547">Nucleotide-binding</keyword>
<keyword evidence="9" id="KW-0519">Myristate</keyword>
<evidence type="ECO:0000256" key="22">
    <source>
        <dbReference type="ARBA" id="ARBA00042569"/>
    </source>
</evidence>
<dbReference type="GO" id="GO:0007193">
    <property type="term" value="P:adenylate cyclase-inhibiting G protein-coupled receptor signaling pathway"/>
    <property type="evidence" value="ECO:0007669"/>
    <property type="project" value="TreeGrafter"/>
</dbReference>
<evidence type="ECO:0000256" key="13">
    <source>
        <dbReference type="ARBA" id="ARBA00023134"/>
    </source>
</evidence>
<dbReference type="GO" id="GO:0003924">
    <property type="term" value="F:GTPase activity"/>
    <property type="evidence" value="ECO:0007669"/>
    <property type="project" value="InterPro"/>
</dbReference>
<evidence type="ECO:0000256" key="8">
    <source>
        <dbReference type="ARBA" id="ARBA00022618"/>
    </source>
</evidence>
<protein>
    <recommendedName>
        <fullName evidence="21">Guanine nucleotide-binding protein G(i) subunit alpha-2</fullName>
        <ecNumber evidence="5">3.1.26.4</ecNumber>
    </recommendedName>
    <alternativeName>
        <fullName evidence="22">Adenylate cyclase-inhibiting G alpha protein</fullName>
    </alternativeName>
</protein>
<keyword evidence="17" id="KW-0807">Transducer</keyword>
<keyword evidence="10 24" id="KW-0479">Metal-binding</keyword>
<evidence type="ECO:0000256" key="11">
    <source>
        <dbReference type="ARBA" id="ARBA00022741"/>
    </source>
</evidence>
<dbReference type="FunFam" id="1.10.400.10:FF:000001">
    <property type="entry name" value="Guanine nucleotide-binding protein G(I) subunit alpha"/>
    <property type="match status" value="1"/>
</dbReference>
<evidence type="ECO:0000256" key="24">
    <source>
        <dbReference type="PIRSR" id="PIRSR601019-2"/>
    </source>
</evidence>
<dbReference type="CDD" id="cd00066">
    <property type="entry name" value="G-alpha"/>
    <property type="match status" value="1"/>
</dbReference>
<evidence type="ECO:0000256" key="17">
    <source>
        <dbReference type="ARBA" id="ARBA00023224"/>
    </source>
</evidence>
<evidence type="ECO:0000259" key="25">
    <source>
        <dbReference type="PROSITE" id="PS50878"/>
    </source>
</evidence>
<evidence type="ECO:0000256" key="10">
    <source>
        <dbReference type="ARBA" id="ARBA00022723"/>
    </source>
</evidence>
<dbReference type="GO" id="GO:0051301">
    <property type="term" value="P:cell division"/>
    <property type="evidence" value="ECO:0007669"/>
    <property type="project" value="UniProtKB-KW"/>
</dbReference>
<keyword evidence="12 24" id="KW-0460">Magnesium</keyword>
<keyword evidence="27" id="KW-1185">Reference proteome</keyword>
<dbReference type="GO" id="GO:0005525">
    <property type="term" value="F:GTP binding"/>
    <property type="evidence" value="ECO:0007669"/>
    <property type="project" value="UniProtKB-KW"/>
</dbReference>
<evidence type="ECO:0000313" key="27">
    <source>
        <dbReference type="Proteomes" id="UP001274896"/>
    </source>
</evidence>
<evidence type="ECO:0000256" key="7">
    <source>
        <dbReference type="ARBA" id="ARBA00022490"/>
    </source>
</evidence>
<dbReference type="SUPFAM" id="SSF56672">
    <property type="entry name" value="DNA/RNA polymerases"/>
    <property type="match status" value="1"/>
</dbReference>
<keyword evidence="14" id="KW-0472">Membrane</keyword>
<dbReference type="SMART" id="SM00275">
    <property type="entry name" value="G_alpha"/>
    <property type="match status" value="1"/>
</dbReference>
<dbReference type="PANTHER" id="PTHR10218:SF73">
    <property type="entry name" value="GUANINE NUCLEOTIDE-BINDING PROTEIN G(I) SUBUNIT ALPHA-2"/>
    <property type="match status" value="1"/>
</dbReference>
<dbReference type="FunFam" id="3.40.50.300:FF:002487">
    <property type="entry name" value="Guanine nucleotide-binding protein G(i) subunit alpha-1"/>
    <property type="match status" value="1"/>
</dbReference>
<name>A0AAE0RJ73_9TELE</name>
<comment type="similarity">
    <text evidence="4">Belongs to the beta type-B retroviral polymerase family. HERV class-II K(HML-2) pol subfamily.</text>
</comment>
<evidence type="ECO:0000256" key="14">
    <source>
        <dbReference type="ARBA" id="ARBA00023136"/>
    </source>
</evidence>
<dbReference type="InterPro" id="IPR011025">
    <property type="entry name" value="GproteinA_insert"/>
</dbReference>
<dbReference type="GO" id="GO:0031683">
    <property type="term" value="F:G-protein beta/gamma-subunit complex binding"/>
    <property type="evidence" value="ECO:0007669"/>
    <property type="project" value="InterPro"/>
</dbReference>
<dbReference type="InterPro" id="IPR000477">
    <property type="entry name" value="RT_dom"/>
</dbReference>
<dbReference type="CDD" id="cd01650">
    <property type="entry name" value="RT_nLTR_like"/>
    <property type="match status" value="1"/>
</dbReference>
<comment type="similarity">
    <text evidence="3">Belongs to the G-alpha family. G(i/o/t/z) subfamily.</text>
</comment>
<dbReference type="GO" id="GO:0005813">
    <property type="term" value="C:centrosome"/>
    <property type="evidence" value="ECO:0007669"/>
    <property type="project" value="UniProtKB-SubCell"/>
</dbReference>
<dbReference type="GO" id="GO:0001973">
    <property type="term" value="P:G protein-coupled adenosine receptor signaling pathway"/>
    <property type="evidence" value="ECO:0007669"/>
    <property type="project" value="TreeGrafter"/>
</dbReference>
<dbReference type="Gene3D" id="3.30.70.270">
    <property type="match status" value="1"/>
</dbReference>
<dbReference type="Pfam" id="PF00078">
    <property type="entry name" value="RVT_1"/>
    <property type="match status" value="1"/>
</dbReference>